<comment type="caution">
    <text evidence="2">The sequence shown here is derived from an EMBL/GenBank/DDBJ whole genome shotgun (WGS) entry which is preliminary data.</text>
</comment>
<proteinExistence type="predicted"/>
<evidence type="ECO:0000256" key="1">
    <source>
        <dbReference type="SAM" id="Phobius"/>
    </source>
</evidence>
<keyword evidence="3" id="KW-1185">Reference proteome</keyword>
<dbReference type="RefSeq" id="WP_215352972.1">
    <property type="nucleotide sequence ID" value="NZ_BAAAFE010000003.1"/>
</dbReference>
<name>A0ABN1LXY5_9SPHN</name>
<protein>
    <recommendedName>
        <fullName evidence="4">Cytochrome c-type biogenesis protein CcmF C-terminal domain-containing protein</fullName>
    </recommendedName>
</protein>
<feature type="transmembrane region" description="Helical" evidence="1">
    <location>
        <begin position="12"/>
        <end position="29"/>
    </location>
</feature>
<organism evidence="2 3">
    <name type="scientific">Sphingopyxis soli</name>
    <dbReference type="NCBI Taxonomy" id="592051"/>
    <lineage>
        <taxon>Bacteria</taxon>
        <taxon>Pseudomonadati</taxon>
        <taxon>Pseudomonadota</taxon>
        <taxon>Alphaproteobacteria</taxon>
        <taxon>Sphingomonadales</taxon>
        <taxon>Sphingomonadaceae</taxon>
        <taxon>Sphingopyxis</taxon>
    </lineage>
</organism>
<evidence type="ECO:0008006" key="4">
    <source>
        <dbReference type="Google" id="ProtNLM"/>
    </source>
</evidence>
<keyword evidence="1" id="KW-1133">Transmembrane helix</keyword>
<keyword evidence="1" id="KW-0472">Membrane</keyword>
<keyword evidence="1" id="KW-0812">Transmembrane</keyword>
<evidence type="ECO:0000313" key="3">
    <source>
        <dbReference type="Proteomes" id="UP001500738"/>
    </source>
</evidence>
<sequence length="289" mass="32472">MSTRSTPLRKLAIRAWIALCGLYFLWEGATYRGFFARLAEWQIGHFGAYAPLLTFLFLFLLAVFPAWLILRILRKRDPEPEVEPTLEVQIKRAKTLRAIFYSFAVVAFGVILGFIAYILFALPGTDGRPQTIAASDAGSVAIVEGPARLVGGELGTIVFFGQDWYIADDRMAFSPYRPAGSGAATFFVQLEAKSRKRLAETTQRPSWSGILVEGGLPGPIRVLFNALGVGISDPYYTLYRDEYSLKVRYWLQVIQWTILSIFLLLFGVLQSRRVKRLEKEAEEAKETVG</sequence>
<feature type="transmembrane region" description="Helical" evidence="1">
    <location>
        <begin position="49"/>
        <end position="70"/>
    </location>
</feature>
<gene>
    <name evidence="2" type="ORF">GCM10009115_05810</name>
</gene>
<dbReference type="EMBL" id="BAAAFE010000003">
    <property type="protein sequence ID" value="GAA0861788.1"/>
    <property type="molecule type" value="Genomic_DNA"/>
</dbReference>
<dbReference type="Proteomes" id="UP001500738">
    <property type="component" value="Unassembled WGS sequence"/>
</dbReference>
<evidence type="ECO:0000313" key="2">
    <source>
        <dbReference type="EMBL" id="GAA0861788.1"/>
    </source>
</evidence>
<feature type="transmembrane region" description="Helical" evidence="1">
    <location>
        <begin position="98"/>
        <end position="120"/>
    </location>
</feature>
<feature type="transmembrane region" description="Helical" evidence="1">
    <location>
        <begin position="249"/>
        <end position="269"/>
    </location>
</feature>
<reference evidence="2 3" key="1">
    <citation type="journal article" date="2019" name="Int. J. Syst. Evol. Microbiol.">
        <title>The Global Catalogue of Microorganisms (GCM) 10K type strain sequencing project: providing services to taxonomists for standard genome sequencing and annotation.</title>
        <authorList>
            <consortium name="The Broad Institute Genomics Platform"/>
            <consortium name="The Broad Institute Genome Sequencing Center for Infectious Disease"/>
            <person name="Wu L."/>
            <person name="Ma J."/>
        </authorList>
    </citation>
    <scope>NUCLEOTIDE SEQUENCE [LARGE SCALE GENOMIC DNA]</scope>
    <source>
        <strain evidence="2 3">JCM 15910</strain>
    </source>
</reference>
<accession>A0ABN1LXY5</accession>